<feature type="transmembrane region" description="Helical" evidence="1">
    <location>
        <begin position="279"/>
        <end position="300"/>
    </location>
</feature>
<keyword evidence="2" id="KW-0482">Metalloprotease</keyword>
<keyword evidence="1" id="KW-0812">Transmembrane</keyword>
<keyword evidence="1" id="KW-0472">Membrane</keyword>
<keyword evidence="1" id="KW-1133">Transmembrane helix</keyword>
<dbReference type="InterPro" id="IPR001193">
    <property type="entry name" value="MBTPS2"/>
</dbReference>
<dbReference type="EMBL" id="JACIJR010000010">
    <property type="protein sequence ID" value="MBB5730866.1"/>
    <property type="molecule type" value="Genomic_DNA"/>
</dbReference>
<dbReference type="GO" id="GO:0005737">
    <property type="term" value="C:cytoplasm"/>
    <property type="evidence" value="ECO:0007669"/>
    <property type="project" value="TreeGrafter"/>
</dbReference>
<dbReference type="PANTHER" id="PTHR13325">
    <property type="entry name" value="PROTEASE M50 MEMBRANE-BOUND TRANSCRIPTION FACTOR SITE 2 PROTEASE"/>
    <property type="match status" value="1"/>
</dbReference>
<dbReference type="Proteomes" id="UP000546701">
    <property type="component" value="Unassembled WGS sequence"/>
</dbReference>
<gene>
    <name evidence="2" type="ORF">FHS99_003373</name>
</gene>
<comment type="caution">
    <text evidence="2">The sequence shown here is derived from an EMBL/GenBank/DDBJ whole genome shotgun (WGS) entry which is preliminary data.</text>
</comment>
<reference evidence="2 3" key="1">
    <citation type="submission" date="2020-08" db="EMBL/GenBank/DDBJ databases">
        <title>Genomic Encyclopedia of Type Strains, Phase IV (KMG-IV): sequencing the most valuable type-strain genomes for metagenomic binning, comparative biology and taxonomic classification.</title>
        <authorList>
            <person name="Goeker M."/>
        </authorList>
    </citation>
    <scope>NUCLEOTIDE SEQUENCE [LARGE SCALE GENOMIC DNA]</scope>
    <source>
        <strain evidence="2 3">DSM 103336</strain>
    </source>
</reference>
<feature type="transmembrane region" description="Helical" evidence="1">
    <location>
        <begin position="151"/>
        <end position="171"/>
    </location>
</feature>
<dbReference type="PANTHER" id="PTHR13325:SF3">
    <property type="entry name" value="MEMBRANE-BOUND TRANSCRIPTION FACTOR SITE-2 PROTEASE"/>
    <property type="match status" value="1"/>
</dbReference>
<dbReference type="RefSeq" id="WP_157177874.1">
    <property type="nucleotide sequence ID" value="NZ_BMJP01000008.1"/>
</dbReference>
<name>A0A7W9BVF1_9SPHN</name>
<dbReference type="AlphaFoldDB" id="A0A7W9BVF1"/>
<evidence type="ECO:0000313" key="3">
    <source>
        <dbReference type="Proteomes" id="UP000546701"/>
    </source>
</evidence>
<keyword evidence="2" id="KW-0645">Protease</keyword>
<feature type="transmembrane region" description="Helical" evidence="1">
    <location>
        <begin position="210"/>
        <end position="230"/>
    </location>
</feature>
<dbReference type="Gene3D" id="2.40.50.100">
    <property type="match status" value="1"/>
</dbReference>
<organism evidence="2 3">
    <name type="scientific">Sphingomonas prati</name>
    <dbReference type="NCBI Taxonomy" id="1843237"/>
    <lineage>
        <taxon>Bacteria</taxon>
        <taxon>Pseudomonadati</taxon>
        <taxon>Pseudomonadota</taxon>
        <taxon>Alphaproteobacteria</taxon>
        <taxon>Sphingomonadales</taxon>
        <taxon>Sphingomonadaceae</taxon>
        <taxon>Sphingomonas</taxon>
    </lineage>
</organism>
<protein>
    <submittedName>
        <fullName evidence="2">Putative peptide zinc metalloprotease protein</fullName>
    </submittedName>
</protein>
<dbReference type="GO" id="GO:0004222">
    <property type="term" value="F:metalloendopeptidase activity"/>
    <property type="evidence" value="ECO:0007669"/>
    <property type="project" value="InterPro"/>
</dbReference>
<dbReference type="GO" id="GO:0031293">
    <property type="term" value="P:membrane protein intracellular domain proteolysis"/>
    <property type="evidence" value="ECO:0007669"/>
    <property type="project" value="TreeGrafter"/>
</dbReference>
<feature type="transmembrane region" description="Helical" evidence="1">
    <location>
        <begin position="385"/>
        <end position="404"/>
    </location>
</feature>
<evidence type="ECO:0000256" key="1">
    <source>
        <dbReference type="SAM" id="Phobius"/>
    </source>
</evidence>
<keyword evidence="3" id="KW-1185">Reference proteome</keyword>
<sequence length="711" mass="79676">MPTIVQVPDLPLPPLRQELRIERGAPLVSGAPSWTIFDPVRHMFFQIGQTEMAILSLWRGRSAPALGAELRRQGYAGEAADGALKSMIQFCFANGLTQRPAGDAVQSLTAQRERSRRDWWRWMLDNYLFFRVPLVRPSAFLERTVSRVAPLWSQVALLVFLAAGVLGLLLVSRQWDAFIGSFLYFFSLEGAIAYGFSLILVKLVHELGHAYTATHFGCRVPTMGVSFLVMMPVLYTDTTSAWRLRSRRERLLIDCAGVTAELMLATVAVLAWLALPDGILRSVAFIVGTTSWIMTLVVNLNPFMRFDGYYLLSDMLGVPNLQMRSFALGRWWLRERLFDLSEPRPEVLPNPVHLGLIAYAFATWLYRLVLYVGIALLVYHFFFKALGILLFAVEMVVFIGRPIWHEMQAWHDRASAIRHRGRHRWWLWLTGGTILLLALPIKRHITAPAVMVTIGDTPLVAGDVARIETVHVTSGQRVRAGTALFTLASPDLDRQIARRGVTLTRIEAQLARAMADAQDLSNRAVLERERIAERDALAGLETRRTKLVLRADTDGMIVDLDLGLHRGRWLNGSEILARLVTPGFRDVQAYVAEKDIRLIKIGATGRFIPNDPTQRSYRVRLVERTHGAAERIDREELASVNGGPVAVTEMNGALIPNSANYRVRLAAEITEKVPNFEQIVPGRVVIAADPTSPLLDVLSRITRTYRAEAGG</sequence>
<accession>A0A7W9BVF1</accession>
<keyword evidence="2" id="KW-0378">Hydrolase</keyword>
<feature type="transmembrane region" description="Helical" evidence="1">
    <location>
        <begin position="251"/>
        <end position="273"/>
    </location>
</feature>
<dbReference type="OrthoDB" id="9806939at2"/>
<proteinExistence type="predicted"/>
<feature type="transmembrane region" description="Helical" evidence="1">
    <location>
        <begin position="425"/>
        <end position="441"/>
    </location>
</feature>
<feature type="transmembrane region" description="Helical" evidence="1">
    <location>
        <begin position="354"/>
        <end position="379"/>
    </location>
</feature>
<evidence type="ECO:0000313" key="2">
    <source>
        <dbReference type="EMBL" id="MBB5730866.1"/>
    </source>
</evidence>
<feature type="transmembrane region" description="Helical" evidence="1">
    <location>
        <begin position="183"/>
        <end position="204"/>
    </location>
</feature>
<dbReference type="GO" id="GO:0016020">
    <property type="term" value="C:membrane"/>
    <property type="evidence" value="ECO:0007669"/>
    <property type="project" value="InterPro"/>
</dbReference>